<dbReference type="InterPro" id="IPR050335">
    <property type="entry name" value="ERT1_acuK_gluconeogen_tf"/>
</dbReference>
<accession>G4T4W4</accession>
<dbReference type="PROSITE" id="PS50048">
    <property type="entry name" value="ZN2_CY6_FUNGAL_2"/>
    <property type="match status" value="1"/>
</dbReference>
<evidence type="ECO:0000256" key="9">
    <source>
        <dbReference type="ARBA" id="ARBA00023163"/>
    </source>
</evidence>
<gene>
    <name evidence="15" type="ORF">PIIN_00063</name>
</gene>
<evidence type="ECO:0000256" key="7">
    <source>
        <dbReference type="ARBA" id="ARBA00023125"/>
    </source>
</evidence>
<evidence type="ECO:0000256" key="4">
    <source>
        <dbReference type="ARBA" id="ARBA00022723"/>
    </source>
</evidence>
<keyword evidence="6" id="KW-0805">Transcription regulation</keyword>
<dbReference type="EMBL" id="CAFZ01000001">
    <property type="protein sequence ID" value="CCA66377.1"/>
    <property type="molecule type" value="Genomic_DNA"/>
</dbReference>
<dbReference type="OrthoDB" id="2538135at2759"/>
<dbReference type="InterPro" id="IPR036864">
    <property type="entry name" value="Zn2-C6_fun-type_DNA-bd_sf"/>
</dbReference>
<dbReference type="OMA" id="VMTTCKL"/>
<dbReference type="InParanoid" id="G4T4W4"/>
<dbReference type="Gene3D" id="4.10.240.10">
    <property type="entry name" value="Zn(2)-C6 fungal-type DNA-binding domain"/>
    <property type="match status" value="1"/>
</dbReference>
<sequence length="468" mass="52151">MMAVDRRMSTESSTSPPTTPVNTTINRITKSLKRKRPSGLSSALGGEATDAPKKKKASRACLNCQRAHLTCNDGRPCHRCIKKGIADSCTEGHRKKAKYLLEDDELETLKQTKQEANGTDSGTTGFRSSMETTSNEPVIHMNFDPTFTFGSEATNLEYTMLSAILGNTVDDQLLSISPPNYPSIGHAQPPAQQPTTPYQQSGTDSSSSWANGVPPRPPSSVCQPPETPIDLTLISPDIATPQPSLRSSSSYPQLQQPRPPFPRQTTSFADPNPQQPRQEYSALANDGPLSSARVEPSHPHGAPSPVTHSTSRISDIYRGTTRPFDYTQGYRFLMEYLQRNFDKNDMLRVVRALAIFRPSLIALQMSLTEEDETFVERCVQRSLIELEKLISFSGTPTVVWRRTGEICLVGMEFSMLTGWSQQELVGQGKYIYELFERQSLIEYWEKFSVNAFVRGKTEWPLCVDADRL</sequence>
<dbReference type="AlphaFoldDB" id="G4T4W4"/>
<dbReference type="PROSITE" id="PS50112">
    <property type="entry name" value="PAS"/>
    <property type="match status" value="1"/>
</dbReference>
<dbReference type="HOGENOM" id="CLU_010748_2_1_1"/>
<evidence type="ECO:0000256" key="1">
    <source>
        <dbReference type="ARBA" id="ARBA00004123"/>
    </source>
</evidence>
<keyword evidence="16" id="KW-1185">Reference proteome</keyword>
<evidence type="ECO:0000256" key="6">
    <source>
        <dbReference type="ARBA" id="ARBA00023015"/>
    </source>
</evidence>
<evidence type="ECO:0000313" key="15">
    <source>
        <dbReference type="EMBL" id="CCA66377.1"/>
    </source>
</evidence>
<keyword evidence="8" id="KW-0010">Activator</keyword>
<dbReference type="eggNOG" id="ENOG502R1M5">
    <property type="taxonomic scope" value="Eukaryota"/>
</dbReference>
<dbReference type="GO" id="GO:0005634">
    <property type="term" value="C:nucleus"/>
    <property type="evidence" value="ECO:0007669"/>
    <property type="project" value="UniProtKB-SubCell"/>
</dbReference>
<feature type="domain" description="PAS" evidence="14">
    <location>
        <begin position="382"/>
        <end position="439"/>
    </location>
</feature>
<keyword evidence="9" id="KW-0804">Transcription</keyword>
<proteinExistence type="inferred from homology"/>
<dbReference type="InterPro" id="IPR000014">
    <property type="entry name" value="PAS"/>
</dbReference>
<feature type="compositionally biased region" description="Low complexity" evidence="12">
    <location>
        <begin position="10"/>
        <end position="24"/>
    </location>
</feature>
<dbReference type="InterPro" id="IPR001138">
    <property type="entry name" value="Zn2Cys6_DnaBD"/>
</dbReference>
<feature type="compositionally biased region" description="Polar residues" evidence="12">
    <location>
        <begin position="241"/>
        <end position="251"/>
    </location>
</feature>
<evidence type="ECO:0000256" key="10">
    <source>
        <dbReference type="ARBA" id="ARBA00023242"/>
    </source>
</evidence>
<dbReference type="CDD" id="cd00067">
    <property type="entry name" value="GAL4"/>
    <property type="match status" value="1"/>
</dbReference>
<evidence type="ECO:0000259" key="14">
    <source>
        <dbReference type="PROSITE" id="PS50112"/>
    </source>
</evidence>
<evidence type="ECO:0000256" key="3">
    <source>
        <dbReference type="ARBA" id="ARBA00022432"/>
    </source>
</evidence>
<dbReference type="GO" id="GO:0000981">
    <property type="term" value="F:DNA-binding transcription factor activity, RNA polymerase II-specific"/>
    <property type="evidence" value="ECO:0007669"/>
    <property type="project" value="InterPro"/>
</dbReference>
<dbReference type="SUPFAM" id="SSF57701">
    <property type="entry name" value="Zn2/Cys6 DNA-binding domain"/>
    <property type="match status" value="1"/>
</dbReference>
<evidence type="ECO:0000256" key="5">
    <source>
        <dbReference type="ARBA" id="ARBA00022833"/>
    </source>
</evidence>
<dbReference type="Pfam" id="PF24990">
    <property type="entry name" value="PAS_13"/>
    <property type="match status" value="1"/>
</dbReference>
<evidence type="ECO:0000313" key="16">
    <source>
        <dbReference type="Proteomes" id="UP000007148"/>
    </source>
</evidence>
<comment type="caution">
    <text evidence="15">The sequence shown here is derived from an EMBL/GenBank/DDBJ whole genome shotgun (WGS) entry which is preliminary data.</text>
</comment>
<feature type="compositionally biased region" description="Low complexity" evidence="12">
    <location>
        <begin position="187"/>
        <end position="200"/>
    </location>
</feature>
<dbReference type="STRING" id="1109443.G4T4W4"/>
<dbReference type="SMART" id="SM00066">
    <property type="entry name" value="GAL4"/>
    <property type="match status" value="1"/>
</dbReference>
<organism evidence="15 16">
    <name type="scientific">Serendipita indica (strain DSM 11827)</name>
    <name type="common">Root endophyte fungus</name>
    <name type="synonym">Piriformospora indica</name>
    <dbReference type="NCBI Taxonomy" id="1109443"/>
    <lineage>
        <taxon>Eukaryota</taxon>
        <taxon>Fungi</taxon>
        <taxon>Dikarya</taxon>
        <taxon>Basidiomycota</taxon>
        <taxon>Agaricomycotina</taxon>
        <taxon>Agaricomycetes</taxon>
        <taxon>Sebacinales</taxon>
        <taxon>Serendipitaceae</taxon>
        <taxon>Serendipita</taxon>
    </lineage>
</organism>
<evidence type="ECO:0000256" key="11">
    <source>
        <dbReference type="ARBA" id="ARBA00040903"/>
    </source>
</evidence>
<keyword evidence="4" id="KW-0479">Metal-binding</keyword>
<feature type="region of interest" description="Disordered" evidence="12">
    <location>
        <begin position="176"/>
        <end position="314"/>
    </location>
</feature>
<dbReference type="PANTHER" id="PTHR47659">
    <property type="entry name" value="ZN(II)2CYS6 TRANSCRIPTION FACTOR (EUROFUNG)-RELATED"/>
    <property type="match status" value="1"/>
</dbReference>
<evidence type="ECO:0000256" key="12">
    <source>
        <dbReference type="SAM" id="MobiDB-lite"/>
    </source>
</evidence>
<comment type="subcellular location">
    <subcellularLocation>
        <location evidence="1">Nucleus</location>
    </subcellularLocation>
</comment>
<dbReference type="Proteomes" id="UP000007148">
    <property type="component" value="Unassembled WGS sequence"/>
</dbReference>
<dbReference type="InterPro" id="IPR056751">
    <property type="entry name" value="PAS_13"/>
</dbReference>
<feature type="compositionally biased region" description="Polar residues" evidence="12">
    <location>
        <begin position="201"/>
        <end position="210"/>
    </location>
</feature>
<dbReference type="GO" id="GO:0009267">
    <property type="term" value="P:cellular response to starvation"/>
    <property type="evidence" value="ECO:0007669"/>
    <property type="project" value="TreeGrafter"/>
</dbReference>
<feature type="domain" description="Zn(2)-C6 fungal-type" evidence="13">
    <location>
        <begin position="60"/>
        <end position="91"/>
    </location>
</feature>
<keyword evidence="3" id="KW-0312">Gluconeogenesis</keyword>
<feature type="region of interest" description="Disordered" evidence="12">
    <location>
        <begin position="1"/>
        <end position="57"/>
    </location>
</feature>
<keyword evidence="7" id="KW-0238">DNA-binding</keyword>
<evidence type="ECO:0000256" key="2">
    <source>
        <dbReference type="ARBA" id="ARBA00010855"/>
    </source>
</evidence>
<evidence type="ECO:0000256" key="8">
    <source>
        <dbReference type="ARBA" id="ARBA00023159"/>
    </source>
</evidence>
<dbReference type="GO" id="GO:0000977">
    <property type="term" value="F:RNA polymerase II transcription regulatory region sequence-specific DNA binding"/>
    <property type="evidence" value="ECO:0007669"/>
    <property type="project" value="TreeGrafter"/>
</dbReference>
<reference evidence="15 16" key="1">
    <citation type="journal article" date="2011" name="PLoS Pathog.">
        <title>Endophytic Life Strategies Decoded by Genome and Transcriptome Analyses of the Mutualistic Root Symbiont Piriformospora indica.</title>
        <authorList>
            <person name="Zuccaro A."/>
            <person name="Lahrmann U."/>
            <person name="Guldener U."/>
            <person name="Langen G."/>
            <person name="Pfiffi S."/>
            <person name="Biedenkopf D."/>
            <person name="Wong P."/>
            <person name="Samans B."/>
            <person name="Grimm C."/>
            <person name="Basiewicz M."/>
            <person name="Murat C."/>
            <person name="Martin F."/>
            <person name="Kogel K.H."/>
        </authorList>
    </citation>
    <scope>NUCLEOTIDE SEQUENCE [LARGE SCALE GENOMIC DNA]</scope>
    <source>
        <strain evidence="15 16">DSM 11827</strain>
    </source>
</reference>
<comment type="similarity">
    <text evidence="2">Belongs to the ERT1/acuK family.</text>
</comment>
<dbReference type="GO" id="GO:0006094">
    <property type="term" value="P:gluconeogenesis"/>
    <property type="evidence" value="ECO:0007669"/>
    <property type="project" value="UniProtKB-KW"/>
</dbReference>
<dbReference type="PANTHER" id="PTHR47659:SF1">
    <property type="entry name" value="TRANSCRIPTION ACTIVATOR OF GLUCONEOGENESIS ERT1"/>
    <property type="match status" value="1"/>
</dbReference>
<protein>
    <recommendedName>
        <fullName evidence="11">Transcription activator of gluconeogenesis ERT1</fullName>
    </recommendedName>
</protein>
<evidence type="ECO:0000259" key="13">
    <source>
        <dbReference type="PROSITE" id="PS50048"/>
    </source>
</evidence>
<name>G4T4W4_SERID</name>
<keyword evidence="10" id="KW-0539">Nucleus</keyword>
<dbReference type="GO" id="GO:0008270">
    <property type="term" value="F:zinc ion binding"/>
    <property type="evidence" value="ECO:0007669"/>
    <property type="project" value="InterPro"/>
</dbReference>
<keyword evidence="5" id="KW-0862">Zinc</keyword>